<name>A0AA43UCN2_9LACT</name>
<sequence>MKKIMKSLFMLFAAIFVLGACGNGNGDTSSEDTESSDAVEETSESTSEETETSSDDEEVALQFLMPGYDEGYLTEEMDAAIEQYEEENPNVTVEIVSAGWDDLNSRIVQLYQAGEAPDMMMMGSRSIRQFAEEGVLEDLGSYMTDEYLETRIDNVMESAQVSGTQYGIPLALSSRALFYRSDLIDQAPANWEELLETAETVSAENDMYGFAIPTDLGNGAHELMSFIYQNEGYVVDENGEFTINSDANVETLEYLALFNEQDGVIPNVVETDRDEQVQMFNNEDLAMYISGSWDKEELDTGGLDYGVVELPEGDTKAVNLVTDSYGISSISENKEAAWDFIEFMGTEDIQRSISEAYNWMPVTQAELDDERFQDDFMQPFLNIMEYGVAEPAVPNWDQFNESFLIAVQKGVSGQASAQEALDTAQEEVTQ</sequence>
<evidence type="ECO:0000313" key="6">
    <source>
        <dbReference type="EMBL" id="MDO5457535.1"/>
    </source>
</evidence>
<reference evidence="6" key="1">
    <citation type="submission" date="2023-07" db="EMBL/GenBank/DDBJ databases">
        <title>Between Cages and Wild: Unraveling the Impact of Captivity on Animal Microbiomes and Antimicrobial Resistance.</title>
        <authorList>
            <person name="Schmartz G.P."/>
            <person name="Rehner J."/>
            <person name="Schuff M.J."/>
            <person name="Becker S.L."/>
            <person name="Kravczyk M."/>
            <person name="Gurevich A."/>
            <person name="Francke R."/>
            <person name="Mueller R."/>
            <person name="Keller V."/>
            <person name="Keller A."/>
        </authorList>
    </citation>
    <scope>NUCLEOTIDE SEQUENCE</scope>
    <source>
        <strain evidence="6">S39M_St_73</strain>
    </source>
</reference>
<feature type="region of interest" description="Disordered" evidence="4">
    <location>
        <begin position="26"/>
        <end position="56"/>
    </location>
</feature>
<dbReference type="SUPFAM" id="SSF53850">
    <property type="entry name" value="Periplasmic binding protein-like II"/>
    <property type="match status" value="1"/>
</dbReference>
<keyword evidence="7" id="KW-1185">Reference proteome</keyword>
<proteinExistence type="inferred from homology"/>
<dbReference type="Pfam" id="PF01547">
    <property type="entry name" value="SBP_bac_1"/>
    <property type="match status" value="1"/>
</dbReference>
<comment type="similarity">
    <text evidence="1">Belongs to the bacterial solute-binding protein 1 family.</text>
</comment>
<dbReference type="Gene3D" id="3.40.190.10">
    <property type="entry name" value="Periplasmic binding protein-like II"/>
    <property type="match status" value="1"/>
</dbReference>
<keyword evidence="2" id="KW-0813">Transport</keyword>
<dbReference type="CDD" id="cd13585">
    <property type="entry name" value="PBP2_TMBP_like"/>
    <property type="match status" value="1"/>
</dbReference>
<dbReference type="Proteomes" id="UP001171751">
    <property type="component" value="Unassembled WGS sequence"/>
</dbReference>
<dbReference type="GO" id="GO:0015768">
    <property type="term" value="P:maltose transport"/>
    <property type="evidence" value="ECO:0007669"/>
    <property type="project" value="TreeGrafter"/>
</dbReference>
<evidence type="ECO:0000256" key="4">
    <source>
        <dbReference type="SAM" id="MobiDB-lite"/>
    </source>
</evidence>
<dbReference type="EMBL" id="JAUNQW010000014">
    <property type="protein sequence ID" value="MDO5457535.1"/>
    <property type="molecule type" value="Genomic_DNA"/>
</dbReference>
<accession>A0AA43UCN2</accession>
<evidence type="ECO:0000256" key="3">
    <source>
        <dbReference type="ARBA" id="ARBA00022729"/>
    </source>
</evidence>
<keyword evidence="3 5" id="KW-0732">Signal</keyword>
<evidence type="ECO:0000256" key="5">
    <source>
        <dbReference type="SAM" id="SignalP"/>
    </source>
</evidence>
<dbReference type="PANTHER" id="PTHR30061:SF50">
    <property type="entry name" value="MALTOSE_MALTODEXTRIN-BINDING PERIPLASMIC PROTEIN"/>
    <property type="match status" value="1"/>
</dbReference>
<protein>
    <submittedName>
        <fullName evidence="6">Sugar ABC transporter substrate-binding protein</fullName>
    </submittedName>
</protein>
<evidence type="ECO:0000256" key="2">
    <source>
        <dbReference type="ARBA" id="ARBA00022448"/>
    </source>
</evidence>
<dbReference type="GO" id="GO:0055052">
    <property type="term" value="C:ATP-binding cassette (ABC) transporter complex, substrate-binding subunit-containing"/>
    <property type="evidence" value="ECO:0007669"/>
    <property type="project" value="TreeGrafter"/>
</dbReference>
<feature type="signal peptide" evidence="5">
    <location>
        <begin position="1"/>
        <end position="22"/>
    </location>
</feature>
<dbReference type="GO" id="GO:0042956">
    <property type="term" value="P:maltodextrin transmembrane transport"/>
    <property type="evidence" value="ECO:0007669"/>
    <property type="project" value="TreeGrafter"/>
</dbReference>
<dbReference type="PROSITE" id="PS51257">
    <property type="entry name" value="PROKAR_LIPOPROTEIN"/>
    <property type="match status" value="1"/>
</dbReference>
<evidence type="ECO:0000256" key="1">
    <source>
        <dbReference type="ARBA" id="ARBA00008520"/>
    </source>
</evidence>
<evidence type="ECO:0000313" key="7">
    <source>
        <dbReference type="Proteomes" id="UP001171751"/>
    </source>
</evidence>
<feature type="compositionally biased region" description="Acidic residues" evidence="4">
    <location>
        <begin position="29"/>
        <end position="56"/>
    </location>
</feature>
<feature type="chain" id="PRO_5041367248" evidence="5">
    <location>
        <begin position="23"/>
        <end position="430"/>
    </location>
</feature>
<dbReference type="AlphaFoldDB" id="A0AA43UCN2"/>
<organism evidence="6 7">
    <name type="scientific">Atopococcus tabaci</name>
    <dbReference type="NCBI Taxonomy" id="269774"/>
    <lineage>
        <taxon>Bacteria</taxon>
        <taxon>Bacillati</taxon>
        <taxon>Bacillota</taxon>
        <taxon>Bacilli</taxon>
        <taxon>Lactobacillales</taxon>
        <taxon>Carnobacteriaceae</taxon>
        <taxon>Atopococcus</taxon>
    </lineage>
</organism>
<comment type="caution">
    <text evidence="6">The sequence shown here is derived from an EMBL/GenBank/DDBJ whole genome shotgun (WGS) entry which is preliminary data.</text>
</comment>
<dbReference type="PANTHER" id="PTHR30061">
    <property type="entry name" value="MALTOSE-BINDING PERIPLASMIC PROTEIN"/>
    <property type="match status" value="1"/>
</dbReference>
<gene>
    <name evidence="6" type="ORF">Q4F26_04240</name>
</gene>
<dbReference type="GO" id="GO:1901982">
    <property type="term" value="F:maltose binding"/>
    <property type="evidence" value="ECO:0007669"/>
    <property type="project" value="TreeGrafter"/>
</dbReference>
<dbReference type="InterPro" id="IPR006059">
    <property type="entry name" value="SBP"/>
</dbReference>